<proteinExistence type="predicted"/>
<dbReference type="Proteomes" id="UP001365542">
    <property type="component" value="Unassembled WGS sequence"/>
</dbReference>
<reference evidence="3 4" key="1">
    <citation type="submission" date="2019-10" db="EMBL/GenBank/DDBJ databases">
        <authorList>
            <person name="Palmer J.M."/>
        </authorList>
    </citation>
    <scope>NUCLEOTIDE SEQUENCE [LARGE SCALE GENOMIC DNA]</scope>
    <source>
        <strain evidence="3 4">TWF694</strain>
    </source>
</reference>
<gene>
    <name evidence="3" type="ORF">TWF694_007362</name>
</gene>
<evidence type="ECO:0000259" key="2">
    <source>
        <dbReference type="Pfam" id="PF26616"/>
    </source>
</evidence>
<dbReference type="EMBL" id="JAVHJO010000003">
    <property type="protein sequence ID" value="KAK6541556.1"/>
    <property type="molecule type" value="Genomic_DNA"/>
</dbReference>
<keyword evidence="4" id="KW-1185">Reference proteome</keyword>
<accession>A0AAV9XJ01</accession>
<keyword evidence="1" id="KW-0472">Membrane</keyword>
<dbReference type="Pfam" id="PF26616">
    <property type="entry name" value="CorA-like"/>
    <property type="match status" value="1"/>
</dbReference>
<dbReference type="InterPro" id="IPR058257">
    <property type="entry name" value="CorA-like_dom"/>
</dbReference>
<keyword evidence="1" id="KW-1133">Transmembrane helix</keyword>
<sequence>MNSEIEYVYSDSLGKWSIYPVNCFDDERLVSEAEMKDYSETLNRAAVDYLCAREGDRDNTRLRVWFFRPRRIPRELPAGYDSTANVANNAELEQVVDDGFKESIIKSPSELDFHLAEVNGWKSQQTVTYYFDSKNSWSRLLVPEEIIRKIFANYLIKPKLLSILITFGEKIKTTEESLLSYFDNIQELNPFRTMHSGDASAYTYGELNGYEIGYNIKYVARHNRTLPKDPFVVRQTGVYQKFNPQDKRTIWVLIHAASGLKERLKSIFAKFNQRPRDFALQLEIHLTILTYCGDNWRPYITYLENFAEDLIDRGFYSQAIEQPGIGSLQAETSDVRELHFLSDKLRRLVQLVDLDIHLGYKFLQFVRRLIVAWSRTEAEPNPRLNELVVGVEDYLLGLEVSKSRIVSLFDRVKEILTLVRQVLDFRNEESNRNISLNLKTLVAASVEENMHMRYIAEKGAKDTKLVKIITIITAVFFPATFVAVSWIHFIVTIFKGREK</sequence>
<feature type="domain" description="CorA-like transporter" evidence="2">
    <location>
        <begin position="96"/>
        <end position="310"/>
    </location>
</feature>
<feature type="transmembrane region" description="Helical" evidence="1">
    <location>
        <begin position="468"/>
        <end position="494"/>
    </location>
</feature>
<protein>
    <recommendedName>
        <fullName evidence="2">CorA-like transporter domain-containing protein</fullName>
    </recommendedName>
</protein>
<comment type="caution">
    <text evidence="3">The sequence shown here is derived from an EMBL/GenBank/DDBJ whole genome shotgun (WGS) entry which is preliminary data.</text>
</comment>
<dbReference type="AlphaFoldDB" id="A0AAV9XJ01"/>
<evidence type="ECO:0000313" key="4">
    <source>
        <dbReference type="Proteomes" id="UP001365542"/>
    </source>
</evidence>
<evidence type="ECO:0000256" key="1">
    <source>
        <dbReference type="SAM" id="Phobius"/>
    </source>
</evidence>
<name>A0AAV9XJ01_9PEZI</name>
<evidence type="ECO:0000313" key="3">
    <source>
        <dbReference type="EMBL" id="KAK6541556.1"/>
    </source>
</evidence>
<organism evidence="3 4">
    <name type="scientific">Orbilia ellipsospora</name>
    <dbReference type="NCBI Taxonomy" id="2528407"/>
    <lineage>
        <taxon>Eukaryota</taxon>
        <taxon>Fungi</taxon>
        <taxon>Dikarya</taxon>
        <taxon>Ascomycota</taxon>
        <taxon>Pezizomycotina</taxon>
        <taxon>Orbiliomycetes</taxon>
        <taxon>Orbiliales</taxon>
        <taxon>Orbiliaceae</taxon>
        <taxon>Orbilia</taxon>
    </lineage>
</organism>
<keyword evidence="1" id="KW-0812">Transmembrane</keyword>